<protein>
    <submittedName>
        <fullName evidence="1">Phosphatidylinositol 4-kinase alpha</fullName>
    </submittedName>
</protein>
<dbReference type="GO" id="GO:0016301">
    <property type="term" value="F:kinase activity"/>
    <property type="evidence" value="ECO:0007669"/>
    <property type="project" value="UniProtKB-KW"/>
</dbReference>
<dbReference type="AlphaFoldDB" id="A0A0U9HA35"/>
<evidence type="ECO:0000313" key="1">
    <source>
        <dbReference type="EMBL" id="GAQ19573.1"/>
    </source>
</evidence>
<sequence>MPRKQFGGMINYIGRCKPIIRFAVGVYVLSADGKRVDSYVLCCQVKFKIRLNKNDPQNQLLWVETGALNFWEN</sequence>
<dbReference type="Proteomes" id="UP000052946">
    <property type="component" value="Unassembled WGS sequence"/>
</dbReference>
<reference evidence="2" key="1">
    <citation type="submission" date="2015-07" db="EMBL/GenBank/DDBJ databases">
        <title>Draft Genome Sequence of Oceanobacillus picturae Heshi-B3 that Was Isolated from Fermented Rice Bran with Aging Salted Mackerel, Which Was Named Heshiko as Traditional Fermented Seafood in Japan.</title>
        <authorList>
            <person name="Akuzawa S."/>
            <person name="Nakagawa J."/>
            <person name="Kanekatsu T."/>
            <person name="Kanesaki Y."/>
            <person name="Suzuki T."/>
        </authorList>
    </citation>
    <scope>NUCLEOTIDE SEQUENCE [LARGE SCALE GENOMIC DNA]</scope>
    <source>
        <strain evidence="2">Heshi-B3</strain>
    </source>
</reference>
<name>A0A0U9HA35_9BACI</name>
<evidence type="ECO:0000313" key="2">
    <source>
        <dbReference type="Proteomes" id="UP000052946"/>
    </source>
</evidence>
<comment type="caution">
    <text evidence="1">The sequence shown here is derived from an EMBL/GenBank/DDBJ whole genome shotgun (WGS) entry which is preliminary data.</text>
</comment>
<accession>A0A0U9HA35</accession>
<keyword evidence="1" id="KW-0808">Transferase</keyword>
<dbReference type="EMBL" id="BBXV01000050">
    <property type="protein sequence ID" value="GAQ19573.1"/>
    <property type="molecule type" value="Genomic_DNA"/>
</dbReference>
<keyword evidence="1" id="KW-0418">Kinase</keyword>
<gene>
    <name evidence="1" type="ORF">OPHB3_3545</name>
</gene>
<organism evidence="1 2">
    <name type="scientific">Oceanobacillus picturae</name>
    <dbReference type="NCBI Taxonomy" id="171693"/>
    <lineage>
        <taxon>Bacteria</taxon>
        <taxon>Bacillati</taxon>
        <taxon>Bacillota</taxon>
        <taxon>Bacilli</taxon>
        <taxon>Bacillales</taxon>
        <taxon>Bacillaceae</taxon>
        <taxon>Oceanobacillus</taxon>
    </lineage>
</organism>
<proteinExistence type="predicted"/>
<reference evidence="1 2" key="2">
    <citation type="journal article" date="2016" name="Genome Announc.">
        <title>Draft Genome Sequence of Oceanobacillus picturae Heshi-B3, Isolated from Fermented Rice Bran in a Traditional Japanese Seafood Dish.</title>
        <authorList>
            <person name="Akuzawa S."/>
            <person name="Nagaoka J."/>
            <person name="Kanekatsu M."/>
            <person name="Kanesaki Y."/>
            <person name="Suzuki T."/>
        </authorList>
    </citation>
    <scope>NUCLEOTIDE SEQUENCE [LARGE SCALE GENOMIC DNA]</scope>
    <source>
        <strain evidence="1 2">Heshi-B3</strain>
    </source>
</reference>